<comment type="similarity">
    <text evidence="1">Belongs to the glycosyltransferase 2 family.</text>
</comment>
<proteinExistence type="inferred from homology"/>
<dbReference type="EMBL" id="FMYI01000001">
    <property type="protein sequence ID" value="SDB81272.1"/>
    <property type="molecule type" value="Genomic_DNA"/>
</dbReference>
<dbReference type="Proteomes" id="UP000242949">
    <property type="component" value="Unassembled WGS sequence"/>
</dbReference>
<name>A0A1G6GGW3_9BACI</name>
<dbReference type="PANTHER" id="PTHR22916">
    <property type="entry name" value="GLYCOSYLTRANSFERASE"/>
    <property type="match status" value="1"/>
</dbReference>
<dbReference type="CDD" id="cd00761">
    <property type="entry name" value="Glyco_tranf_GTA_type"/>
    <property type="match status" value="1"/>
</dbReference>
<dbReference type="AlphaFoldDB" id="A0A1G6GGW3"/>
<dbReference type="STRING" id="1612202.SAMN05421734_10172"/>
<dbReference type="InterPro" id="IPR001173">
    <property type="entry name" value="Glyco_trans_2-like"/>
</dbReference>
<evidence type="ECO:0000256" key="1">
    <source>
        <dbReference type="ARBA" id="ARBA00006739"/>
    </source>
</evidence>
<dbReference type="OrthoDB" id="396512at2"/>
<dbReference type="Gene3D" id="3.90.550.10">
    <property type="entry name" value="Spore Coat Polysaccharide Biosynthesis Protein SpsA, Chain A"/>
    <property type="match status" value="1"/>
</dbReference>
<dbReference type="PANTHER" id="PTHR22916:SF3">
    <property type="entry name" value="UDP-GLCNAC:BETAGAL BETA-1,3-N-ACETYLGLUCOSAMINYLTRANSFERASE-LIKE PROTEIN 1"/>
    <property type="match status" value="1"/>
</dbReference>
<keyword evidence="4" id="KW-1185">Reference proteome</keyword>
<dbReference type="GO" id="GO:0016758">
    <property type="term" value="F:hexosyltransferase activity"/>
    <property type="evidence" value="ECO:0007669"/>
    <property type="project" value="UniProtKB-ARBA"/>
</dbReference>
<evidence type="ECO:0000259" key="2">
    <source>
        <dbReference type="Pfam" id="PF00535"/>
    </source>
</evidence>
<dbReference type="Pfam" id="PF00535">
    <property type="entry name" value="Glycos_transf_2"/>
    <property type="match status" value="1"/>
</dbReference>
<accession>A0A1G6GGW3</accession>
<sequence length="652" mass="75804">MKKMINFLLKPIKETVSRLLTTEMKEKISGTLTEKQKKRIKQIFKPNPQFENLKNTLYQLNNLGFTEQGLIDLETYTSKTYSHKVRMVALWELATWYANQASAASAEKALFYLGHIEINNRDTVKKRRKSILQAECLSMIGKSSEAEKLLAQRLKFDQHYDLIYAKSNLKDSMDCKIEQLNQVYKMHKLQLIEPCESDVSTLYDRLHTKVTNPVYEPIRVSIIVPTFNASNYVETAIRSLFNQTWTNIEIIAVDDCSQDDTLAVLNKLKAEDERLIVLQTKKNGGAYIARNYALDVASGDAITINDADDWSHSEKIEKQVRNLFSDRRLVGNYSNQARLTNDLTFFRRGQQGQYVFKNMSSFMFKKDKVLKALGYWDSIRFGADGEFITRIKRVFGEKSIKVLNTPPLSFQRQTEASLTGNSAFGYPGFFMGVRKEYVEAHTYYHQQYSDNLYYKFPQTERPFPVPEPMWPRRENKGEDGFRQFDIVIASDFRLTDHFIREQLNDIRLYKERNLKVGIVQMNRYDIHAQKHINTLVREELDGDSTQMICFGEKVACDRLIIRDPATLDKQQLYIPDIEANNIKVIINHLPNESGQTSYGFDNAVENLDTYFSKQATWYPADQEIRNEILENDYKGINLINLADKNWIALRNE</sequence>
<evidence type="ECO:0000313" key="3">
    <source>
        <dbReference type="EMBL" id="SDB81272.1"/>
    </source>
</evidence>
<organism evidence="3 4">
    <name type="scientific">Pelagirhabdus alkalitolerans</name>
    <dbReference type="NCBI Taxonomy" id="1612202"/>
    <lineage>
        <taxon>Bacteria</taxon>
        <taxon>Bacillati</taxon>
        <taxon>Bacillota</taxon>
        <taxon>Bacilli</taxon>
        <taxon>Bacillales</taxon>
        <taxon>Bacillaceae</taxon>
        <taxon>Pelagirhabdus</taxon>
    </lineage>
</organism>
<gene>
    <name evidence="3" type="ORF">SAMN05421734_10172</name>
</gene>
<evidence type="ECO:0000313" key="4">
    <source>
        <dbReference type="Proteomes" id="UP000242949"/>
    </source>
</evidence>
<keyword evidence="3" id="KW-0808">Transferase</keyword>
<dbReference type="SUPFAM" id="SSF53448">
    <property type="entry name" value="Nucleotide-diphospho-sugar transferases"/>
    <property type="match status" value="1"/>
</dbReference>
<protein>
    <submittedName>
        <fullName evidence="3">Glycosyl transferase family 2</fullName>
    </submittedName>
</protein>
<feature type="domain" description="Glycosyltransferase 2-like" evidence="2">
    <location>
        <begin position="221"/>
        <end position="328"/>
    </location>
</feature>
<reference evidence="4" key="1">
    <citation type="submission" date="2016-09" db="EMBL/GenBank/DDBJ databases">
        <authorList>
            <person name="Varghese N."/>
            <person name="Submissions S."/>
        </authorList>
    </citation>
    <scope>NUCLEOTIDE SEQUENCE [LARGE SCALE GENOMIC DNA]</scope>
    <source>
        <strain evidence="4">S5</strain>
    </source>
</reference>
<dbReference type="InterPro" id="IPR029044">
    <property type="entry name" value="Nucleotide-diphossugar_trans"/>
</dbReference>